<gene>
    <name evidence="3" type="ORF">N0V93_001285</name>
</gene>
<dbReference type="AlphaFoldDB" id="A0A9W8Z1B9"/>
<evidence type="ECO:0000259" key="2">
    <source>
        <dbReference type="Pfam" id="PF06985"/>
    </source>
</evidence>
<dbReference type="PANTHER" id="PTHR33112:SF16">
    <property type="entry name" value="HETEROKARYON INCOMPATIBILITY DOMAIN-CONTAINING PROTEIN"/>
    <property type="match status" value="1"/>
</dbReference>
<evidence type="ECO:0000256" key="1">
    <source>
        <dbReference type="SAM" id="MobiDB-lite"/>
    </source>
</evidence>
<feature type="region of interest" description="Disordered" evidence="1">
    <location>
        <begin position="328"/>
        <end position="399"/>
    </location>
</feature>
<name>A0A9W8Z1B9_9PEZI</name>
<evidence type="ECO:0000313" key="3">
    <source>
        <dbReference type="EMBL" id="KAJ4397061.1"/>
    </source>
</evidence>
<keyword evidence="4" id="KW-1185">Reference proteome</keyword>
<evidence type="ECO:0000313" key="4">
    <source>
        <dbReference type="Proteomes" id="UP001140453"/>
    </source>
</evidence>
<feature type="domain" description="Heterokaryon incompatibility" evidence="2">
    <location>
        <begin position="145"/>
        <end position="242"/>
    </location>
</feature>
<comment type="caution">
    <text evidence="3">The sequence shown here is derived from an EMBL/GenBank/DDBJ whole genome shotgun (WGS) entry which is preliminary data.</text>
</comment>
<sequence length="860" mass="97594">MDVFARLMAEEGLYVAKPTRIFLTLENSDQTHGLGFVCIGTPLYSTTAPQGLNLRAQYLGRLLLHDDSGDSPQPIRPRGSEQEVLDRLATWLRQRESEVPRSSSNYDEPSLPTRVLDLGALDNSDPARLESNLRLLETSGQHGRYVTLSYSWGGYKDCRTLTNNYEDRKLGIPFKSLPPVFQQAIKVTRGLGIRYLWIDALCIIQEDAEDWSREATRMSDVYWLSAVRLAVTSSRNPTEPFFPPREHISVKMPHLRLQGPSLDLGFHSPLPAHLLPKTEEEKVMLLQRQAEFFSMLRQNWRTHVGGEDDDLALGMPWARRRIVEEPENMRRGRGAPRMTRREGNILRKLPQTSVVDSKEARGSPNNDRGIPQDAGMDENNEFESVGAQDQQHDPLDGVAGSLPHPSLNNNDDIRLFTTTSDIVKATQDLALDMMNRWYNKRPSKEKSDAPTNIYLSMPRFYARDVDRGHLNSRGWVLQERLLAPRTIHFTKHHIYCEDNDDICGEDWVRRYFTWMSCIRKESSHAQVNLFPERSSVLSGQFTSPQDDDFGPQVLRGMYWKPESQYIRRPWHNISESFSKCQLSFDTDRLAAIAGLVHRKCMDPKSVHVNGRNLCGLWEKTLYVDLAWFCENPKAGEADPGRIRGLPSWSWMSYKGPICFVRDARSTMDAGTPLTRTAGMLELVNAQVPEPAALLPLATPASLTLRVAMRRVYGVSTRITKYGMTSQSRKDLAKVSPFDFDPRTTTVPVSLSSLTDCQEMFNEDRHLVGFVAFDESIHVVGALFCAHISTLTDEALTAAENDLAKPGVETVDMRDYQRPILAYALVLSKVKAEENTYKRVGLAEMSYYWMTSAEKEVVTIL</sequence>
<organism evidence="3 4">
    <name type="scientific">Gnomoniopsis smithogilvyi</name>
    <dbReference type="NCBI Taxonomy" id="1191159"/>
    <lineage>
        <taxon>Eukaryota</taxon>
        <taxon>Fungi</taxon>
        <taxon>Dikarya</taxon>
        <taxon>Ascomycota</taxon>
        <taxon>Pezizomycotina</taxon>
        <taxon>Sordariomycetes</taxon>
        <taxon>Sordariomycetidae</taxon>
        <taxon>Diaporthales</taxon>
        <taxon>Gnomoniaceae</taxon>
        <taxon>Gnomoniopsis</taxon>
    </lineage>
</organism>
<reference evidence="3" key="1">
    <citation type="submission" date="2022-10" db="EMBL/GenBank/DDBJ databases">
        <title>Tapping the CABI collections for fungal endophytes: first genome assemblies for Collariella, Neodidymelliopsis, Ascochyta clinopodiicola, Didymella pomorum, Didymosphaeria variabile, Neocosmospora piperis and Neocucurbitaria cava.</title>
        <authorList>
            <person name="Hill R."/>
        </authorList>
    </citation>
    <scope>NUCLEOTIDE SEQUENCE</scope>
    <source>
        <strain evidence="3">IMI 355082</strain>
    </source>
</reference>
<dbReference type="OrthoDB" id="5362512at2759"/>
<dbReference type="InterPro" id="IPR010730">
    <property type="entry name" value="HET"/>
</dbReference>
<dbReference type="Proteomes" id="UP001140453">
    <property type="component" value="Unassembled WGS sequence"/>
</dbReference>
<dbReference type="PANTHER" id="PTHR33112">
    <property type="entry name" value="DOMAIN PROTEIN, PUTATIVE-RELATED"/>
    <property type="match status" value="1"/>
</dbReference>
<proteinExistence type="predicted"/>
<dbReference type="Pfam" id="PF06985">
    <property type="entry name" value="HET"/>
    <property type="match status" value="1"/>
</dbReference>
<accession>A0A9W8Z1B9</accession>
<protein>
    <recommendedName>
        <fullName evidence="2">Heterokaryon incompatibility domain-containing protein</fullName>
    </recommendedName>
</protein>
<dbReference type="EMBL" id="JAPEVB010000001">
    <property type="protein sequence ID" value="KAJ4397061.1"/>
    <property type="molecule type" value="Genomic_DNA"/>
</dbReference>